<dbReference type="AlphaFoldDB" id="A0AAN8S1V8"/>
<comment type="caution">
    <text evidence="11">The sequence shown here is derived from an EMBL/GenBank/DDBJ whole genome shotgun (WGS) entry which is preliminary data.</text>
</comment>
<comment type="subcellular location">
    <subcellularLocation>
        <location evidence="1">Nucleus</location>
    </subcellularLocation>
</comment>
<dbReference type="FunFam" id="1.20.5.170:FF:000025">
    <property type="entry name" value="nuclear factor interleukin-3-regulated protein-like"/>
    <property type="match status" value="1"/>
</dbReference>
<dbReference type="GO" id="GO:0000978">
    <property type="term" value="F:RNA polymerase II cis-regulatory region sequence-specific DNA binding"/>
    <property type="evidence" value="ECO:0007669"/>
    <property type="project" value="TreeGrafter"/>
</dbReference>
<dbReference type="InterPro" id="IPR004827">
    <property type="entry name" value="bZIP"/>
</dbReference>
<evidence type="ECO:0000256" key="2">
    <source>
        <dbReference type="ARBA" id="ARBA00006079"/>
    </source>
</evidence>
<feature type="region of interest" description="Disordered" evidence="8">
    <location>
        <begin position="82"/>
        <end position="144"/>
    </location>
</feature>
<evidence type="ECO:0000256" key="1">
    <source>
        <dbReference type="ARBA" id="ARBA00004123"/>
    </source>
</evidence>
<dbReference type="PROSITE" id="PS50217">
    <property type="entry name" value="BZIP"/>
    <property type="match status" value="1"/>
</dbReference>
<gene>
    <name evidence="11" type="ORF">RUM43_007666</name>
    <name evidence="10" type="ORF">RUM44_000699</name>
</gene>
<evidence type="ECO:0000313" key="10">
    <source>
        <dbReference type="EMBL" id="KAK6635448.1"/>
    </source>
</evidence>
<accession>A0AAN8S1V8</accession>
<dbReference type="Pfam" id="PF07716">
    <property type="entry name" value="bZIP_2"/>
    <property type="match status" value="1"/>
</dbReference>
<keyword evidence="5" id="KW-0804">Transcription</keyword>
<feature type="domain" description="BZIP" evidence="9">
    <location>
        <begin position="122"/>
        <end position="185"/>
    </location>
</feature>
<evidence type="ECO:0000256" key="4">
    <source>
        <dbReference type="ARBA" id="ARBA00023125"/>
    </source>
</evidence>
<dbReference type="Gene3D" id="1.20.5.170">
    <property type="match status" value="1"/>
</dbReference>
<dbReference type="EMBL" id="JAWJWE010000003">
    <property type="protein sequence ID" value="KAK6639393.1"/>
    <property type="molecule type" value="Genomic_DNA"/>
</dbReference>
<evidence type="ECO:0000256" key="8">
    <source>
        <dbReference type="SAM" id="MobiDB-lite"/>
    </source>
</evidence>
<dbReference type="CDD" id="cd14695">
    <property type="entry name" value="bZIP_HLF"/>
    <property type="match status" value="1"/>
</dbReference>
<keyword evidence="6" id="KW-0539">Nucleus</keyword>
<evidence type="ECO:0000259" key="9">
    <source>
        <dbReference type="PROSITE" id="PS50217"/>
    </source>
</evidence>
<sequence>MESQTAFPPSRDHHIPTFSALNLLRNYNQFICPTAGSNLVQVYHHYACGSSFGDFPCDNHLHPSFPLSPVVGAFHPYSQHPVPNSPTLSEVKSRPPLPLSTSPAYSKRARGEKKPIPDDQKDDRYYERRKRNNQAAKKSRDARKFREDQIALRATLLEHENAILRAQVLSLREEAQSLRRHVLEERKPSMPEKVIFPKALIREEDKIDQKRK</sequence>
<dbReference type="GO" id="GO:0000981">
    <property type="term" value="F:DNA-binding transcription factor activity, RNA polymerase II-specific"/>
    <property type="evidence" value="ECO:0007669"/>
    <property type="project" value="TreeGrafter"/>
</dbReference>
<dbReference type="SMART" id="SM00338">
    <property type="entry name" value="BRLZ"/>
    <property type="match status" value="1"/>
</dbReference>
<dbReference type="EMBL" id="JAWJWF010000003">
    <property type="protein sequence ID" value="KAK6635448.1"/>
    <property type="molecule type" value="Genomic_DNA"/>
</dbReference>
<dbReference type="Proteomes" id="UP001359485">
    <property type="component" value="Unassembled WGS sequence"/>
</dbReference>
<feature type="coiled-coil region" evidence="7">
    <location>
        <begin position="154"/>
        <end position="181"/>
    </location>
</feature>
<evidence type="ECO:0000256" key="3">
    <source>
        <dbReference type="ARBA" id="ARBA00023015"/>
    </source>
</evidence>
<comment type="similarity">
    <text evidence="2">Belongs to the bZIP family. NFIL3 subfamily.</text>
</comment>
<evidence type="ECO:0000256" key="7">
    <source>
        <dbReference type="SAM" id="Coils"/>
    </source>
</evidence>
<dbReference type="SUPFAM" id="SSF57959">
    <property type="entry name" value="Leucine zipper domain"/>
    <property type="match status" value="1"/>
</dbReference>
<feature type="compositionally biased region" description="Basic and acidic residues" evidence="8">
    <location>
        <begin position="112"/>
        <end position="126"/>
    </location>
</feature>
<reference evidence="11 13" key="1">
    <citation type="submission" date="2023-10" db="EMBL/GenBank/DDBJ databases">
        <title>Genomes of two closely related lineages of the louse Polyplax serrata with different host specificities.</title>
        <authorList>
            <person name="Martinu J."/>
            <person name="Tarabai H."/>
            <person name="Stefka J."/>
            <person name="Hypsa V."/>
        </authorList>
    </citation>
    <scope>NUCLEOTIDE SEQUENCE [LARGE SCALE GENOMIC DNA]</scope>
    <source>
        <strain evidence="10">98ZLc_SE</strain>
        <strain evidence="11">HR10_N</strain>
    </source>
</reference>
<keyword evidence="3" id="KW-0805">Transcription regulation</keyword>
<dbReference type="GO" id="GO:0005634">
    <property type="term" value="C:nucleus"/>
    <property type="evidence" value="ECO:0007669"/>
    <property type="project" value="UniProtKB-SubCell"/>
</dbReference>
<evidence type="ECO:0000256" key="5">
    <source>
        <dbReference type="ARBA" id="ARBA00023163"/>
    </source>
</evidence>
<evidence type="ECO:0000313" key="11">
    <source>
        <dbReference type="EMBL" id="KAK6639393.1"/>
    </source>
</evidence>
<evidence type="ECO:0000313" key="13">
    <source>
        <dbReference type="Proteomes" id="UP001372834"/>
    </source>
</evidence>
<keyword evidence="12" id="KW-1185">Reference proteome</keyword>
<evidence type="ECO:0000256" key="6">
    <source>
        <dbReference type="ARBA" id="ARBA00023242"/>
    </source>
</evidence>
<dbReference type="InterPro" id="IPR046347">
    <property type="entry name" value="bZIP_sf"/>
</dbReference>
<name>A0AAN8S1V8_POLSC</name>
<keyword evidence="7" id="KW-0175">Coiled coil</keyword>
<organism evidence="11 13">
    <name type="scientific">Polyplax serrata</name>
    <name type="common">Common mouse louse</name>
    <dbReference type="NCBI Taxonomy" id="468196"/>
    <lineage>
        <taxon>Eukaryota</taxon>
        <taxon>Metazoa</taxon>
        <taxon>Ecdysozoa</taxon>
        <taxon>Arthropoda</taxon>
        <taxon>Hexapoda</taxon>
        <taxon>Insecta</taxon>
        <taxon>Pterygota</taxon>
        <taxon>Neoptera</taxon>
        <taxon>Paraneoptera</taxon>
        <taxon>Psocodea</taxon>
        <taxon>Troctomorpha</taxon>
        <taxon>Phthiraptera</taxon>
        <taxon>Anoplura</taxon>
        <taxon>Polyplacidae</taxon>
        <taxon>Polyplax</taxon>
    </lineage>
</organism>
<dbReference type="PANTHER" id="PTHR11988">
    <property type="entry name" value="THYROTROPH EMBRYONIC FACTOR RELATED"/>
    <property type="match status" value="1"/>
</dbReference>
<proteinExistence type="inferred from homology"/>
<dbReference type="PANTHER" id="PTHR11988:SF55">
    <property type="entry name" value="BZIP DOMAIN-CONTAINING PROTEIN"/>
    <property type="match status" value="1"/>
</dbReference>
<dbReference type="Proteomes" id="UP001372834">
    <property type="component" value="Unassembled WGS sequence"/>
</dbReference>
<dbReference type="InterPro" id="IPR040223">
    <property type="entry name" value="PAR_bZIP"/>
</dbReference>
<protein>
    <recommendedName>
        <fullName evidence="9">BZIP domain-containing protein</fullName>
    </recommendedName>
</protein>
<evidence type="ECO:0000313" key="12">
    <source>
        <dbReference type="Proteomes" id="UP001359485"/>
    </source>
</evidence>
<keyword evidence="4" id="KW-0238">DNA-binding</keyword>